<dbReference type="InterPro" id="IPR024344">
    <property type="entry name" value="MDMPI_metal-binding"/>
</dbReference>
<evidence type="ECO:0000256" key="1">
    <source>
        <dbReference type="SAM" id="MobiDB-lite"/>
    </source>
</evidence>
<dbReference type="GO" id="GO:0046872">
    <property type="term" value="F:metal ion binding"/>
    <property type="evidence" value="ECO:0007669"/>
    <property type="project" value="InterPro"/>
</dbReference>
<organism evidence="3 4">
    <name type="scientific">Georgenia satyanarayanai</name>
    <dbReference type="NCBI Taxonomy" id="860221"/>
    <lineage>
        <taxon>Bacteria</taxon>
        <taxon>Bacillati</taxon>
        <taxon>Actinomycetota</taxon>
        <taxon>Actinomycetes</taxon>
        <taxon>Micrococcales</taxon>
        <taxon>Bogoriellaceae</taxon>
        <taxon>Georgenia</taxon>
    </lineage>
</organism>
<evidence type="ECO:0000313" key="3">
    <source>
        <dbReference type="EMBL" id="SSA36768.1"/>
    </source>
</evidence>
<dbReference type="RefSeq" id="WP_110850919.1">
    <property type="nucleotide sequence ID" value="NZ_QKLZ01000001.1"/>
</dbReference>
<dbReference type="Proteomes" id="UP000250222">
    <property type="component" value="Unassembled WGS sequence"/>
</dbReference>
<protein>
    <submittedName>
        <fullName evidence="3">TIGR03083 family protein</fullName>
    </submittedName>
</protein>
<dbReference type="InterPro" id="IPR017517">
    <property type="entry name" value="Maleyloyr_isom"/>
</dbReference>
<keyword evidence="4" id="KW-1185">Reference proteome</keyword>
<dbReference type="Pfam" id="PF11716">
    <property type="entry name" value="MDMPI_N"/>
    <property type="match status" value="1"/>
</dbReference>
<feature type="domain" description="Mycothiol-dependent maleylpyruvate isomerase metal-binding" evidence="2">
    <location>
        <begin position="13"/>
        <end position="101"/>
    </location>
</feature>
<proteinExistence type="predicted"/>
<evidence type="ECO:0000313" key="4">
    <source>
        <dbReference type="Proteomes" id="UP000250222"/>
    </source>
</evidence>
<dbReference type="OrthoDB" id="5178565at2"/>
<accession>A0A2Y8ZZP0</accession>
<dbReference type="AlphaFoldDB" id="A0A2Y8ZZP0"/>
<dbReference type="SUPFAM" id="SSF109854">
    <property type="entry name" value="DinB/YfiT-like putative metalloenzymes"/>
    <property type="match status" value="1"/>
</dbReference>
<evidence type="ECO:0000259" key="2">
    <source>
        <dbReference type="Pfam" id="PF11716"/>
    </source>
</evidence>
<dbReference type="EMBL" id="UETB01000001">
    <property type="protein sequence ID" value="SSA36768.1"/>
    <property type="molecule type" value="Genomic_DNA"/>
</dbReference>
<name>A0A2Y8ZZP0_9MICO</name>
<dbReference type="Gene3D" id="1.20.120.450">
    <property type="entry name" value="dinb family like domain"/>
    <property type="match status" value="1"/>
</dbReference>
<sequence length="223" mass="24228">MRASAAAVWQEVHSERRRLVADLAGLRDDEWRRPSLCPGWDVHDVLAHLVDTARTGRVVFVRDLLVARMDFDRANANGIARHKRQDPRETLEALREAADLTRTPPARLVTRLVEAIVHGEDVRRPLGITGRYAEHAIVLALVHQLRTPVSFGGGRERAAGLRLTDRGTGAAWGRGKDVEGDAVDLLLAVSGRPVDRQRLAGDGAPDLAGTAPGPSAPDTAPPR</sequence>
<dbReference type="InterPro" id="IPR034660">
    <property type="entry name" value="DinB/YfiT-like"/>
</dbReference>
<feature type="region of interest" description="Disordered" evidence="1">
    <location>
        <begin position="196"/>
        <end position="223"/>
    </location>
</feature>
<dbReference type="NCBIfam" id="TIGR03083">
    <property type="entry name" value="maleylpyruvate isomerase family mycothiol-dependent enzyme"/>
    <property type="match status" value="1"/>
</dbReference>
<reference evidence="3 4" key="1">
    <citation type="submission" date="2016-10" db="EMBL/GenBank/DDBJ databases">
        <authorList>
            <person name="Cai Z."/>
        </authorList>
    </citation>
    <scope>NUCLEOTIDE SEQUENCE [LARGE SCALE GENOMIC DNA]</scope>
    <source>
        <strain evidence="3 4">CGMCC 1.10826</strain>
    </source>
</reference>
<gene>
    <name evidence="3" type="ORF">SAMN05216184_101430</name>
</gene>